<evidence type="ECO:0000313" key="3">
    <source>
        <dbReference type="Proteomes" id="UP001597417"/>
    </source>
</evidence>
<proteinExistence type="predicted"/>
<sequence>MADKAETGNDFRGTAGGSVVQARTIGHLVLSMPPAEGRLPVPRQLPAAVPDFTGRTGETAALDSLLSEDGPARGVAVVDGTAGVGKTALVVRWAHRAQHRFPDGTLFVNLRGYGPSAPLAPVQVLAGFVTALGVAEKRIPSDPDALTGLYRSVLAQRRVLVVLDNAGTTDQVRPLLPGAPGCLVLVSSRARLTGLGVAVAARHITLGLLPPREAEVLVRGVIGAARADAEPGAVAELIEVCARLPLALRIAATRLAVRRHLAVADIVEDIAEETAVSGDGDEADSVRGVFDWSYAHLPGGQARTFRRLGLHPGPEFGVPAAAALTGLPQATAYRHLEALAETHMVEVVGRKRYRFHDLLHTYAAAQSASHDSERDRRDALDRVLTWYARTALAADRLVFPVHAGIEAGVDGAAEMEFADRARALAWLNAEQTNLMAALRSAVECRAHGPALGLAGTARFLVFRERAMWPVEAEAESLGISVARTCGDRAAEAFLLACRCETFSNSGRWADAEADCARLLVLARELNDLDHQQAAFAALGFIRLGQGRYPEARACYLRALPLARRTGATRWEAVVECNLSEISARLGDYERALDHAHRELGLRRRIADHVGEAFALHNLAVAWRELGQAEAGLECAMRAVELNRSLEGTDHHTALVLETAASCLESMGDLSRAGQYLRDACAILTEFGDPRAETVRDALRGLESRAAPDAGNAVQRDAGRQVGQSGSGASGASA</sequence>
<dbReference type="RefSeq" id="WP_378262190.1">
    <property type="nucleotide sequence ID" value="NZ_JBHUKR010000004.1"/>
</dbReference>
<dbReference type="Gene3D" id="1.10.10.10">
    <property type="entry name" value="Winged helix-like DNA-binding domain superfamily/Winged helix DNA-binding domain"/>
    <property type="match status" value="1"/>
</dbReference>
<gene>
    <name evidence="2" type="ORF">ACFSXZ_06305</name>
</gene>
<dbReference type="InterPro" id="IPR027417">
    <property type="entry name" value="P-loop_NTPase"/>
</dbReference>
<evidence type="ECO:0000313" key="2">
    <source>
        <dbReference type="EMBL" id="MFD2415936.1"/>
    </source>
</evidence>
<dbReference type="InterPro" id="IPR019734">
    <property type="entry name" value="TPR_rpt"/>
</dbReference>
<name>A0ABW5FM29_9PSEU</name>
<keyword evidence="2" id="KW-0067">ATP-binding</keyword>
<accession>A0ABW5FM29</accession>
<reference evidence="3" key="1">
    <citation type="journal article" date="2019" name="Int. J. Syst. Evol. Microbiol.">
        <title>The Global Catalogue of Microorganisms (GCM) 10K type strain sequencing project: providing services to taxonomists for standard genome sequencing and annotation.</title>
        <authorList>
            <consortium name="The Broad Institute Genomics Platform"/>
            <consortium name="The Broad Institute Genome Sequencing Center for Infectious Disease"/>
            <person name="Wu L."/>
            <person name="Ma J."/>
        </authorList>
    </citation>
    <scope>NUCLEOTIDE SEQUENCE [LARGE SCALE GENOMIC DNA]</scope>
    <source>
        <strain evidence="3">CGMCC 4.7645</strain>
    </source>
</reference>
<dbReference type="EMBL" id="JBHUKR010000004">
    <property type="protein sequence ID" value="MFD2415936.1"/>
    <property type="molecule type" value="Genomic_DNA"/>
</dbReference>
<dbReference type="Pfam" id="PF13424">
    <property type="entry name" value="TPR_12"/>
    <property type="match status" value="2"/>
</dbReference>
<dbReference type="SUPFAM" id="SSF48452">
    <property type="entry name" value="TPR-like"/>
    <property type="match status" value="1"/>
</dbReference>
<protein>
    <submittedName>
        <fullName evidence="2">ATP-binding protein</fullName>
    </submittedName>
</protein>
<organism evidence="2 3">
    <name type="scientific">Amycolatopsis pigmentata</name>
    <dbReference type="NCBI Taxonomy" id="450801"/>
    <lineage>
        <taxon>Bacteria</taxon>
        <taxon>Bacillati</taxon>
        <taxon>Actinomycetota</taxon>
        <taxon>Actinomycetes</taxon>
        <taxon>Pseudonocardiales</taxon>
        <taxon>Pseudonocardiaceae</taxon>
        <taxon>Amycolatopsis</taxon>
    </lineage>
</organism>
<dbReference type="Proteomes" id="UP001597417">
    <property type="component" value="Unassembled WGS sequence"/>
</dbReference>
<dbReference type="SMART" id="SM00028">
    <property type="entry name" value="TPR"/>
    <property type="match status" value="4"/>
</dbReference>
<dbReference type="Gene3D" id="1.25.40.10">
    <property type="entry name" value="Tetratricopeptide repeat domain"/>
    <property type="match status" value="1"/>
</dbReference>
<keyword evidence="3" id="KW-1185">Reference proteome</keyword>
<dbReference type="SUPFAM" id="SSF52540">
    <property type="entry name" value="P-loop containing nucleoside triphosphate hydrolases"/>
    <property type="match status" value="1"/>
</dbReference>
<dbReference type="PRINTS" id="PR00364">
    <property type="entry name" value="DISEASERSIST"/>
</dbReference>
<dbReference type="InterPro" id="IPR011990">
    <property type="entry name" value="TPR-like_helical_dom_sf"/>
</dbReference>
<dbReference type="Gene3D" id="3.40.50.300">
    <property type="entry name" value="P-loop containing nucleotide triphosphate hydrolases"/>
    <property type="match status" value="1"/>
</dbReference>
<keyword evidence="2" id="KW-0547">Nucleotide-binding</keyword>
<comment type="caution">
    <text evidence="2">The sequence shown here is derived from an EMBL/GenBank/DDBJ whole genome shotgun (WGS) entry which is preliminary data.</text>
</comment>
<feature type="region of interest" description="Disordered" evidence="1">
    <location>
        <begin position="705"/>
        <end position="733"/>
    </location>
</feature>
<feature type="compositionally biased region" description="Gly residues" evidence="1">
    <location>
        <begin position="724"/>
        <end position="733"/>
    </location>
</feature>
<dbReference type="GO" id="GO:0005524">
    <property type="term" value="F:ATP binding"/>
    <property type="evidence" value="ECO:0007669"/>
    <property type="project" value="UniProtKB-KW"/>
</dbReference>
<dbReference type="PANTHER" id="PTHR47691:SF3">
    <property type="entry name" value="HTH-TYPE TRANSCRIPTIONAL REGULATOR RV0890C-RELATED"/>
    <property type="match status" value="1"/>
</dbReference>
<dbReference type="InterPro" id="IPR036388">
    <property type="entry name" value="WH-like_DNA-bd_sf"/>
</dbReference>
<evidence type="ECO:0000256" key="1">
    <source>
        <dbReference type="SAM" id="MobiDB-lite"/>
    </source>
</evidence>
<dbReference type="PANTHER" id="PTHR47691">
    <property type="entry name" value="REGULATOR-RELATED"/>
    <property type="match status" value="1"/>
</dbReference>